<dbReference type="Proteomes" id="UP000640333">
    <property type="component" value="Unassembled WGS sequence"/>
</dbReference>
<keyword evidence="1" id="KW-1133">Transmembrane helix</keyword>
<evidence type="ECO:0000313" key="3">
    <source>
        <dbReference type="Proteomes" id="UP000640333"/>
    </source>
</evidence>
<evidence type="ECO:0000256" key="1">
    <source>
        <dbReference type="SAM" id="Phobius"/>
    </source>
</evidence>
<keyword evidence="1" id="KW-0472">Membrane</keyword>
<protein>
    <submittedName>
        <fullName evidence="2">Type II secretion system protein</fullName>
    </submittedName>
</protein>
<dbReference type="NCBIfam" id="TIGR02532">
    <property type="entry name" value="IV_pilin_GFxxxE"/>
    <property type="match status" value="1"/>
</dbReference>
<dbReference type="Gene3D" id="3.30.700.10">
    <property type="entry name" value="Glycoprotein, Type 4 Pilin"/>
    <property type="match status" value="1"/>
</dbReference>
<name>A0A8J7F878_9GAMM</name>
<dbReference type="AlphaFoldDB" id="A0A8J7F878"/>
<organism evidence="2 3">
    <name type="scientific">Pontibacterium sinense</name>
    <dbReference type="NCBI Taxonomy" id="2781979"/>
    <lineage>
        <taxon>Bacteria</taxon>
        <taxon>Pseudomonadati</taxon>
        <taxon>Pseudomonadota</taxon>
        <taxon>Gammaproteobacteria</taxon>
        <taxon>Oceanospirillales</taxon>
        <taxon>Oceanospirillaceae</taxon>
        <taxon>Pontibacterium</taxon>
    </lineage>
</organism>
<dbReference type="SUPFAM" id="SSF54523">
    <property type="entry name" value="Pili subunits"/>
    <property type="match status" value="1"/>
</dbReference>
<dbReference type="EMBL" id="JADEYS010000001">
    <property type="protein sequence ID" value="MBE9395987.1"/>
    <property type="molecule type" value="Genomic_DNA"/>
</dbReference>
<sequence>MKSAQGFTIVELVVVIALLGILAAVALPRFVDIGDNARESVLEHLEGKLHSIANLVHAEAVLRSVQNQARNDEDVVIDGLVVELKYGYPEARVSTAGHADIVDLLGLSPSAGLTVDTSVNNRVRIGYDNSDNGCYVQYQEADPDAGSPNPYIVSRANAGCN</sequence>
<accession>A0A8J7F878</accession>
<dbReference type="Pfam" id="PF07963">
    <property type="entry name" value="N_methyl"/>
    <property type="match status" value="1"/>
</dbReference>
<feature type="transmembrane region" description="Helical" evidence="1">
    <location>
        <begin position="12"/>
        <end position="31"/>
    </location>
</feature>
<proteinExistence type="predicted"/>
<dbReference type="InterPro" id="IPR012902">
    <property type="entry name" value="N_methyl_site"/>
</dbReference>
<evidence type="ECO:0000313" key="2">
    <source>
        <dbReference type="EMBL" id="MBE9395987.1"/>
    </source>
</evidence>
<gene>
    <name evidence="2" type="ORF">IOQ59_01795</name>
</gene>
<dbReference type="InterPro" id="IPR045584">
    <property type="entry name" value="Pilin-like"/>
</dbReference>
<comment type="caution">
    <text evidence="2">The sequence shown here is derived from an EMBL/GenBank/DDBJ whole genome shotgun (WGS) entry which is preliminary data.</text>
</comment>
<reference evidence="2" key="1">
    <citation type="submission" date="2020-10" db="EMBL/GenBank/DDBJ databases">
        <title>Bacterium isolated from coastal waters sediment.</title>
        <authorList>
            <person name="Chen R.-J."/>
            <person name="Lu D.-C."/>
            <person name="Zhu K.-L."/>
            <person name="Du Z.-J."/>
        </authorList>
    </citation>
    <scope>NUCLEOTIDE SEQUENCE</scope>
    <source>
        <strain evidence="2">N1Y112</strain>
    </source>
</reference>
<dbReference type="RefSeq" id="WP_193951534.1">
    <property type="nucleotide sequence ID" value="NZ_JADEYS010000001.1"/>
</dbReference>
<keyword evidence="3" id="KW-1185">Reference proteome</keyword>
<keyword evidence="1" id="KW-0812">Transmembrane</keyword>